<dbReference type="PROSITE" id="PS50192">
    <property type="entry name" value="T_SNARE"/>
    <property type="match status" value="1"/>
</dbReference>
<dbReference type="GO" id="GO:0046872">
    <property type="term" value="F:metal ion binding"/>
    <property type="evidence" value="ECO:0007669"/>
    <property type="project" value="UniProtKB-KW"/>
</dbReference>
<dbReference type="EMBL" id="MLJW01000024">
    <property type="protein sequence ID" value="OIR09993.1"/>
    <property type="molecule type" value="Genomic_DNA"/>
</dbReference>
<evidence type="ECO:0000256" key="5">
    <source>
        <dbReference type="ARBA" id="ARBA00023004"/>
    </source>
</evidence>
<evidence type="ECO:0000256" key="6">
    <source>
        <dbReference type="ARBA" id="ARBA00023224"/>
    </source>
</evidence>
<keyword evidence="4" id="KW-0479">Metal-binding</keyword>
<feature type="coiled-coil region" evidence="8">
    <location>
        <begin position="258"/>
        <end position="292"/>
    </location>
</feature>
<evidence type="ECO:0000313" key="13">
    <source>
        <dbReference type="EMBL" id="OIR09993.1"/>
    </source>
</evidence>
<evidence type="ECO:0000259" key="10">
    <source>
        <dbReference type="PROSITE" id="PS50111"/>
    </source>
</evidence>
<sequence>MKNLKIIYKILAVVAVMAAATGIVGYTGLINIEALGLSGKAIDTADGYSLAAARMNQAALALNRVEYRVGLDPSPAVTAETLKVVAAKKAEFESALADLKSAAETEAEKQLLQDNEAAYQAYLKELDDTYLQVRRHGAAVHMEADRKAIVDSVESSRISADALQNSVLKTEQHFDEKGTQTSNTGLATAQSAKTVMILAALLGIAAGITLGFLLGHFGISTPIAGTVACLRALSEGNSAIDIFGVGRHDEIGLIADTMQVFKENLLHLEQMRAEQEAQKRRAEADRRAALHQMADAFESQVGGVVEAVTAAAVQLQASSRQMASTAHETSQQATAVSAAAEQASGNVQTVASATEELSASINEIATQVSRSREVSDRATAEAHKTQDLIRRLSDNVSSIGEIVALINDIASQTNLLALNATIEAARAGEAGKGFAVVASEVKNLANQTGRATDEIAAKITAVEDGTHGAVEAVRAIGQVIGEIGEISAGVASAVQEQTAATGEIARNVDQAALGTQEVSGNIGQVELAARETGQAASQINQSAGELSRQAERLKSEVHTFLEQVRGDKTEIGLFAWDSALDTGIEAVDAHHRREFDELNRYFNSLMQGNGREAALSAIRLIDRDMPEHFQKEEEAMRRCGYADLDRHHQAHQSFFRRYEALKQSVEQGRPEAAAALFEFVAQWLKEHIVKEDKSFALAARAGG</sequence>
<evidence type="ECO:0000259" key="11">
    <source>
        <dbReference type="PROSITE" id="PS50192"/>
    </source>
</evidence>
<name>A0A1J5SND1_9ZZZZ</name>
<comment type="caution">
    <text evidence="13">The sequence shown here is derived from an EMBL/GenBank/DDBJ whole genome shotgun (WGS) entry which is preliminary data.</text>
</comment>
<evidence type="ECO:0000256" key="1">
    <source>
        <dbReference type="ARBA" id="ARBA00004429"/>
    </source>
</evidence>
<evidence type="ECO:0000256" key="7">
    <source>
        <dbReference type="ARBA" id="ARBA00029447"/>
    </source>
</evidence>
<evidence type="ECO:0000256" key="3">
    <source>
        <dbReference type="ARBA" id="ARBA00022519"/>
    </source>
</evidence>
<keyword evidence="9" id="KW-0472">Membrane</keyword>
<dbReference type="Gene3D" id="1.10.287.950">
    <property type="entry name" value="Methyl-accepting chemotaxis protein"/>
    <property type="match status" value="1"/>
</dbReference>
<evidence type="ECO:0000256" key="8">
    <source>
        <dbReference type="SAM" id="Coils"/>
    </source>
</evidence>
<keyword evidence="9" id="KW-1133">Transmembrane helix</keyword>
<dbReference type="CDD" id="cd12107">
    <property type="entry name" value="Hemerythrin"/>
    <property type="match status" value="1"/>
</dbReference>
<dbReference type="SMART" id="SM00283">
    <property type="entry name" value="MA"/>
    <property type="match status" value="1"/>
</dbReference>
<feature type="transmembrane region" description="Helical" evidence="9">
    <location>
        <begin position="6"/>
        <end position="30"/>
    </location>
</feature>
<dbReference type="GO" id="GO:0005886">
    <property type="term" value="C:plasma membrane"/>
    <property type="evidence" value="ECO:0007669"/>
    <property type="project" value="UniProtKB-SubCell"/>
</dbReference>
<evidence type="ECO:0000256" key="9">
    <source>
        <dbReference type="SAM" id="Phobius"/>
    </source>
</evidence>
<dbReference type="InterPro" id="IPR016131">
    <property type="entry name" value="Haemerythrin_Fe_BS"/>
</dbReference>
<evidence type="ECO:0000256" key="4">
    <source>
        <dbReference type="ARBA" id="ARBA00022723"/>
    </source>
</evidence>
<dbReference type="InterPro" id="IPR012827">
    <property type="entry name" value="Hemerythrin_metal-bd"/>
</dbReference>
<evidence type="ECO:0000259" key="12">
    <source>
        <dbReference type="PROSITE" id="PS50885"/>
    </source>
</evidence>
<dbReference type="PROSITE" id="PS00550">
    <property type="entry name" value="HEMERYTHRINS"/>
    <property type="match status" value="1"/>
</dbReference>
<feature type="domain" description="T-SNARE coiled-coil homology" evidence="11">
    <location>
        <begin position="471"/>
        <end position="525"/>
    </location>
</feature>
<dbReference type="Pfam" id="PF01814">
    <property type="entry name" value="Hemerythrin"/>
    <property type="match status" value="1"/>
</dbReference>
<dbReference type="Pfam" id="PF00015">
    <property type="entry name" value="MCPsignal"/>
    <property type="match status" value="1"/>
</dbReference>
<dbReference type="InterPro" id="IPR035938">
    <property type="entry name" value="Hemerythrin-like_sf"/>
</dbReference>
<keyword evidence="3" id="KW-1003">Cell membrane</keyword>
<keyword evidence="5" id="KW-0408">Iron</keyword>
<dbReference type="InterPro" id="IPR024478">
    <property type="entry name" value="HlyB_4HB_MCP"/>
</dbReference>
<feature type="domain" description="Methyl-accepting transducer" evidence="10">
    <location>
        <begin position="304"/>
        <end position="547"/>
    </location>
</feature>
<keyword evidence="6" id="KW-0807">Transducer</keyword>
<dbReference type="PANTHER" id="PTHR32089:SF112">
    <property type="entry name" value="LYSOZYME-LIKE PROTEIN-RELATED"/>
    <property type="match status" value="1"/>
</dbReference>
<dbReference type="InterPro" id="IPR000727">
    <property type="entry name" value="T_SNARE_dom"/>
</dbReference>
<proteinExistence type="inferred from homology"/>
<dbReference type="PROSITE" id="PS50111">
    <property type="entry name" value="CHEMOTAXIS_TRANSDUC_2"/>
    <property type="match status" value="1"/>
</dbReference>
<dbReference type="SUPFAM" id="SSF58104">
    <property type="entry name" value="Methyl-accepting chemotaxis protein (MCP) signaling domain"/>
    <property type="match status" value="1"/>
</dbReference>
<dbReference type="Pfam" id="PF12729">
    <property type="entry name" value="4HB_MCP_1"/>
    <property type="match status" value="1"/>
</dbReference>
<dbReference type="NCBIfam" id="NF033749">
    <property type="entry name" value="bact_hemeryth"/>
    <property type="match status" value="1"/>
</dbReference>
<feature type="coiled-coil region" evidence="8">
    <location>
        <begin position="536"/>
        <end position="563"/>
    </location>
</feature>
<dbReference type="SUPFAM" id="SSF47188">
    <property type="entry name" value="Hemerythrin-like"/>
    <property type="match status" value="1"/>
</dbReference>
<comment type="subcellular location">
    <subcellularLocation>
        <location evidence="1">Cell inner membrane</location>
        <topology evidence="1">Multi-pass membrane protein</topology>
    </subcellularLocation>
</comment>
<dbReference type="AlphaFoldDB" id="A0A1J5SND1"/>
<gene>
    <name evidence="13" type="primary">mcp4_6</name>
    <name evidence="13" type="ORF">GALL_79150</name>
</gene>
<organism evidence="13">
    <name type="scientific">mine drainage metagenome</name>
    <dbReference type="NCBI Taxonomy" id="410659"/>
    <lineage>
        <taxon>unclassified sequences</taxon>
        <taxon>metagenomes</taxon>
        <taxon>ecological metagenomes</taxon>
    </lineage>
</organism>
<keyword evidence="8" id="KW-0175">Coiled coil</keyword>
<protein>
    <submittedName>
        <fullName evidence="13">Methyl-accepting chemotaxis protein 4</fullName>
    </submittedName>
</protein>
<accession>A0A1J5SND1</accession>
<comment type="similarity">
    <text evidence="2">Belongs to the hemerythrin family.</text>
</comment>
<dbReference type="InterPro" id="IPR004089">
    <property type="entry name" value="MCPsignal_dom"/>
</dbReference>
<dbReference type="Gene3D" id="1.20.120.50">
    <property type="entry name" value="Hemerythrin-like"/>
    <property type="match status" value="1"/>
</dbReference>
<dbReference type="PANTHER" id="PTHR32089">
    <property type="entry name" value="METHYL-ACCEPTING CHEMOTAXIS PROTEIN MCPB"/>
    <property type="match status" value="1"/>
</dbReference>
<dbReference type="NCBIfam" id="TIGR02481">
    <property type="entry name" value="hemeryth_dom"/>
    <property type="match status" value="1"/>
</dbReference>
<feature type="transmembrane region" description="Helical" evidence="9">
    <location>
        <begin position="195"/>
        <end position="219"/>
    </location>
</feature>
<evidence type="ECO:0000256" key="2">
    <source>
        <dbReference type="ARBA" id="ARBA00010587"/>
    </source>
</evidence>
<comment type="similarity">
    <text evidence="7">Belongs to the methyl-accepting chemotaxis (MCP) protein family.</text>
</comment>
<dbReference type="InterPro" id="IPR012312">
    <property type="entry name" value="Hemerythrin-like"/>
</dbReference>
<feature type="domain" description="HAMP" evidence="12">
    <location>
        <begin position="217"/>
        <end position="270"/>
    </location>
</feature>
<dbReference type="Gene3D" id="6.10.340.10">
    <property type="match status" value="1"/>
</dbReference>
<dbReference type="InterPro" id="IPR003660">
    <property type="entry name" value="HAMP_dom"/>
</dbReference>
<dbReference type="GO" id="GO:0007165">
    <property type="term" value="P:signal transduction"/>
    <property type="evidence" value="ECO:0007669"/>
    <property type="project" value="UniProtKB-KW"/>
</dbReference>
<keyword evidence="3" id="KW-0997">Cell inner membrane</keyword>
<reference evidence="13" key="1">
    <citation type="submission" date="2016-10" db="EMBL/GenBank/DDBJ databases">
        <title>Sequence of Gallionella enrichment culture.</title>
        <authorList>
            <person name="Poehlein A."/>
            <person name="Muehling M."/>
            <person name="Daniel R."/>
        </authorList>
    </citation>
    <scope>NUCLEOTIDE SEQUENCE</scope>
</reference>
<dbReference type="PROSITE" id="PS50885">
    <property type="entry name" value="HAMP"/>
    <property type="match status" value="1"/>
</dbReference>
<keyword evidence="9" id="KW-0812">Transmembrane</keyword>